<evidence type="ECO:0000313" key="2">
    <source>
        <dbReference type="EMBL" id="BBX47053.1"/>
    </source>
</evidence>
<dbReference type="Pfam" id="PF00581">
    <property type="entry name" value="Rhodanese"/>
    <property type="match status" value="1"/>
</dbReference>
<proteinExistence type="predicted"/>
<dbReference type="SMART" id="SM00450">
    <property type="entry name" value="RHOD"/>
    <property type="match status" value="1"/>
</dbReference>
<accession>A0A7I7KYM1</accession>
<sequence length="133" mass="14015">MVAGRQSQRGRGVRAKIDRMDGESAVAQIGVADLPAQFGPSAVLLDVREDDEWSRGHAAEAQHIPMGDVPARLDEISRTATLYVVCKLGGRSAKVADFLARSGFEPINVNGGMTAWAEAGRPVVTDDGSPGSI</sequence>
<organism evidence="2 3">
    <name type="scientific">Mycobacterium cookii</name>
    <dbReference type="NCBI Taxonomy" id="1775"/>
    <lineage>
        <taxon>Bacteria</taxon>
        <taxon>Bacillati</taxon>
        <taxon>Actinomycetota</taxon>
        <taxon>Actinomycetes</taxon>
        <taxon>Mycobacteriales</taxon>
        <taxon>Mycobacteriaceae</taxon>
        <taxon>Mycobacterium</taxon>
    </lineage>
</organism>
<dbReference type="InterPro" id="IPR001763">
    <property type="entry name" value="Rhodanese-like_dom"/>
</dbReference>
<dbReference type="PANTHER" id="PTHR43031:SF17">
    <property type="entry name" value="SULFURTRANSFERASE YTWF-RELATED"/>
    <property type="match status" value="1"/>
</dbReference>
<dbReference type="InterPro" id="IPR050229">
    <property type="entry name" value="GlpE_sulfurtransferase"/>
</dbReference>
<dbReference type="KEGG" id="mcoo:MCOO_30680"/>
<keyword evidence="3" id="KW-1185">Reference proteome</keyword>
<dbReference type="EMBL" id="AP022569">
    <property type="protein sequence ID" value="BBX47053.1"/>
    <property type="molecule type" value="Genomic_DNA"/>
</dbReference>
<evidence type="ECO:0000259" key="1">
    <source>
        <dbReference type="PROSITE" id="PS50206"/>
    </source>
</evidence>
<dbReference type="InterPro" id="IPR036873">
    <property type="entry name" value="Rhodanese-like_dom_sf"/>
</dbReference>
<dbReference type="GO" id="GO:0016740">
    <property type="term" value="F:transferase activity"/>
    <property type="evidence" value="ECO:0007669"/>
    <property type="project" value="UniProtKB-KW"/>
</dbReference>
<reference evidence="2 3" key="1">
    <citation type="journal article" date="2019" name="Emerg. Microbes Infect.">
        <title>Comprehensive subspecies identification of 175 nontuberculous mycobacteria species based on 7547 genomic profiles.</title>
        <authorList>
            <person name="Matsumoto Y."/>
            <person name="Kinjo T."/>
            <person name="Motooka D."/>
            <person name="Nabeya D."/>
            <person name="Jung N."/>
            <person name="Uechi K."/>
            <person name="Horii T."/>
            <person name="Iida T."/>
            <person name="Fujita J."/>
            <person name="Nakamura S."/>
        </authorList>
    </citation>
    <scope>NUCLEOTIDE SEQUENCE [LARGE SCALE GENOMIC DNA]</scope>
    <source>
        <strain evidence="2 3">JCM 12404</strain>
    </source>
</reference>
<dbReference type="PROSITE" id="PS50206">
    <property type="entry name" value="RHODANESE_3"/>
    <property type="match status" value="1"/>
</dbReference>
<dbReference type="PANTHER" id="PTHR43031">
    <property type="entry name" value="FAD-DEPENDENT OXIDOREDUCTASE"/>
    <property type="match status" value="1"/>
</dbReference>
<keyword evidence="2" id="KW-0808">Transferase</keyword>
<evidence type="ECO:0000313" key="3">
    <source>
        <dbReference type="Proteomes" id="UP000465866"/>
    </source>
</evidence>
<name>A0A7I7KYM1_9MYCO</name>
<gene>
    <name evidence="2" type="ORF">MCOO_30680</name>
</gene>
<feature type="domain" description="Rhodanese" evidence="1">
    <location>
        <begin position="38"/>
        <end position="125"/>
    </location>
</feature>
<protein>
    <submittedName>
        <fullName evidence="2">Sulfurtransferase</fullName>
    </submittedName>
</protein>
<dbReference type="Gene3D" id="3.40.250.10">
    <property type="entry name" value="Rhodanese-like domain"/>
    <property type="match status" value="1"/>
</dbReference>
<dbReference type="CDD" id="cd00158">
    <property type="entry name" value="RHOD"/>
    <property type="match status" value="1"/>
</dbReference>
<dbReference type="Proteomes" id="UP000465866">
    <property type="component" value="Chromosome"/>
</dbReference>
<dbReference type="AlphaFoldDB" id="A0A7I7KYM1"/>
<dbReference type="SUPFAM" id="SSF52821">
    <property type="entry name" value="Rhodanese/Cell cycle control phosphatase"/>
    <property type="match status" value="1"/>
</dbReference>